<feature type="compositionally biased region" description="Polar residues" evidence="1">
    <location>
        <begin position="234"/>
        <end position="246"/>
    </location>
</feature>
<feature type="transmembrane region" description="Helical" evidence="2">
    <location>
        <begin position="7"/>
        <end position="26"/>
    </location>
</feature>
<feature type="region of interest" description="Disordered" evidence="1">
    <location>
        <begin position="233"/>
        <end position="274"/>
    </location>
</feature>
<keyword evidence="2" id="KW-1133">Transmembrane helix</keyword>
<dbReference type="OMA" id="VADCTMI"/>
<evidence type="ECO:0000313" key="3">
    <source>
        <dbReference type="EMBL" id="SJL12420.1"/>
    </source>
</evidence>
<dbReference type="EMBL" id="FUEG01000017">
    <property type="protein sequence ID" value="SJL12420.1"/>
    <property type="molecule type" value="Genomic_DNA"/>
</dbReference>
<dbReference type="OrthoDB" id="2873242at2759"/>
<name>A0A284RUK2_ARMOS</name>
<dbReference type="Proteomes" id="UP000219338">
    <property type="component" value="Unassembled WGS sequence"/>
</dbReference>
<keyword evidence="2" id="KW-0472">Membrane</keyword>
<feature type="transmembrane region" description="Helical" evidence="2">
    <location>
        <begin position="78"/>
        <end position="97"/>
    </location>
</feature>
<evidence type="ECO:0000256" key="1">
    <source>
        <dbReference type="SAM" id="MobiDB-lite"/>
    </source>
</evidence>
<dbReference type="AlphaFoldDB" id="A0A284RUK2"/>
<sequence length="274" mass="30489">MLPIIILLYIITTINFSFNWTLSRLILFRSTLSTETFHSQWGPVGILATGVGITAVISTVVADCTMIWRCWMVWGQRWLVVLLPILCLASGFSFKIFEITAVENLGFKRAVFLIIYISCVIATTLWCTILIVLRILIVIRAQRREGGGSLGEYRHVIELLIESSALHSVTLIIYVALEGSNKWASDYFNTLAAITTGVAPTLLVGRVAAGQARADDSWEGSIISSLRFEAHPQAGSQTSSQESFMTDDTLENDLELQPERVDKSEEISTEKRVQ</sequence>
<dbReference type="STRING" id="47428.A0A284RUK2"/>
<organism evidence="3 4">
    <name type="scientific">Armillaria ostoyae</name>
    <name type="common">Armillaria root rot fungus</name>
    <dbReference type="NCBI Taxonomy" id="47428"/>
    <lineage>
        <taxon>Eukaryota</taxon>
        <taxon>Fungi</taxon>
        <taxon>Dikarya</taxon>
        <taxon>Basidiomycota</taxon>
        <taxon>Agaricomycotina</taxon>
        <taxon>Agaricomycetes</taxon>
        <taxon>Agaricomycetidae</taxon>
        <taxon>Agaricales</taxon>
        <taxon>Marasmiineae</taxon>
        <taxon>Physalacriaceae</taxon>
        <taxon>Armillaria</taxon>
    </lineage>
</organism>
<keyword evidence="4" id="KW-1185">Reference proteome</keyword>
<feature type="transmembrane region" description="Helical" evidence="2">
    <location>
        <begin position="46"/>
        <end position="66"/>
    </location>
</feature>
<feature type="transmembrane region" description="Helical" evidence="2">
    <location>
        <begin position="109"/>
        <end position="136"/>
    </location>
</feature>
<gene>
    <name evidence="3" type="ORF">ARMOST_15847</name>
</gene>
<protein>
    <submittedName>
        <fullName evidence="3">Uncharacterized protein</fullName>
    </submittedName>
</protein>
<evidence type="ECO:0000256" key="2">
    <source>
        <dbReference type="SAM" id="Phobius"/>
    </source>
</evidence>
<keyword evidence="2" id="KW-0812">Transmembrane</keyword>
<reference evidence="4" key="1">
    <citation type="journal article" date="2017" name="Nat. Ecol. Evol.">
        <title>Genome expansion and lineage-specific genetic innovations in the forest pathogenic fungi Armillaria.</title>
        <authorList>
            <person name="Sipos G."/>
            <person name="Prasanna A.N."/>
            <person name="Walter M.C."/>
            <person name="O'Connor E."/>
            <person name="Balint B."/>
            <person name="Krizsan K."/>
            <person name="Kiss B."/>
            <person name="Hess J."/>
            <person name="Varga T."/>
            <person name="Slot J."/>
            <person name="Riley R."/>
            <person name="Boka B."/>
            <person name="Rigling D."/>
            <person name="Barry K."/>
            <person name="Lee J."/>
            <person name="Mihaltcheva S."/>
            <person name="LaButti K."/>
            <person name="Lipzen A."/>
            <person name="Waldron R."/>
            <person name="Moloney N.M."/>
            <person name="Sperisen C."/>
            <person name="Kredics L."/>
            <person name="Vagvoelgyi C."/>
            <person name="Patrignani A."/>
            <person name="Fitzpatrick D."/>
            <person name="Nagy I."/>
            <person name="Doyle S."/>
            <person name="Anderson J.B."/>
            <person name="Grigoriev I.V."/>
            <person name="Gueldener U."/>
            <person name="Muensterkoetter M."/>
            <person name="Nagy L.G."/>
        </authorList>
    </citation>
    <scope>NUCLEOTIDE SEQUENCE [LARGE SCALE GENOMIC DNA]</scope>
    <source>
        <strain evidence="4">C18/9</strain>
    </source>
</reference>
<evidence type="ECO:0000313" key="4">
    <source>
        <dbReference type="Proteomes" id="UP000219338"/>
    </source>
</evidence>
<proteinExistence type="predicted"/>
<accession>A0A284RUK2</accession>
<feature type="compositionally biased region" description="Basic and acidic residues" evidence="1">
    <location>
        <begin position="257"/>
        <end position="274"/>
    </location>
</feature>